<dbReference type="OrthoDB" id="257484at2"/>
<proteinExistence type="predicted"/>
<dbReference type="KEGG" id="rlc:K227x_06990"/>
<dbReference type="RefSeq" id="WP_145168053.1">
    <property type="nucleotide sequence ID" value="NZ_CP036525.1"/>
</dbReference>
<dbReference type="EMBL" id="CP036525">
    <property type="protein sequence ID" value="QDT02323.1"/>
    <property type="molecule type" value="Genomic_DNA"/>
</dbReference>
<evidence type="ECO:0000313" key="4">
    <source>
        <dbReference type="Proteomes" id="UP000318538"/>
    </source>
</evidence>
<keyword evidence="2" id="KW-0812">Transmembrane</keyword>
<feature type="transmembrane region" description="Helical" evidence="2">
    <location>
        <begin position="50"/>
        <end position="83"/>
    </location>
</feature>
<feature type="region of interest" description="Disordered" evidence="1">
    <location>
        <begin position="1"/>
        <end position="24"/>
    </location>
</feature>
<protein>
    <submittedName>
        <fullName evidence="3">Uncharacterized protein</fullName>
    </submittedName>
</protein>
<keyword evidence="2" id="KW-1133">Transmembrane helix</keyword>
<keyword evidence="2" id="KW-0472">Membrane</keyword>
<reference evidence="3 4" key="1">
    <citation type="submission" date="2019-02" db="EMBL/GenBank/DDBJ databases">
        <title>Deep-cultivation of Planctomycetes and their phenomic and genomic characterization uncovers novel biology.</title>
        <authorList>
            <person name="Wiegand S."/>
            <person name="Jogler M."/>
            <person name="Boedeker C."/>
            <person name="Pinto D."/>
            <person name="Vollmers J."/>
            <person name="Rivas-Marin E."/>
            <person name="Kohn T."/>
            <person name="Peeters S.H."/>
            <person name="Heuer A."/>
            <person name="Rast P."/>
            <person name="Oberbeckmann S."/>
            <person name="Bunk B."/>
            <person name="Jeske O."/>
            <person name="Meyerdierks A."/>
            <person name="Storesund J.E."/>
            <person name="Kallscheuer N."/>
            <person name="Luecker S."/>
            <person name="Lage O.M."/>
            <person name="Pohl T."/>
            <person name="Merkel B.J."/>
            <person name="Hornburger P."/>
            <person name="Mueller R.-W."/>
            <person name="Bruemmer F."/>
            <person name="Labrenz M."/>
            <person name="Spormann A.M."/>
            <person name="Op den Camp H."/>
            <person name="Overmann J."/>
            <person name="Amann R."/>
            <person name="Jetten M.S.M."/>
            <person name="Mascher T."/>
            <person name="Medema M.H."/>
            <person name="Devos D.P."/>
            <person name="Kaster A.-K."/>
            <person name="Ovreas L."/>
            <person name="Rohde M."/>
            <person name="Galperin M.Y."/>
            <person name="Jogler C."/>
        </authorList>
    </citation>
    <scope>NUCLEOTIDE SEQUENCE [LARGE SCALE GENOMIC DNA]</scope>
    <source>
        <strain evidence="3 4">K22_7</strain>
    </source>
</reference>
<name>A0A517N5C8_9BACT</name>
<gene>
    <name evidence="3" type="ORF">K227x_06990</name>
</gene>
<dbReference type="Proteomes" id="UP000318538">
    <property type="component" value="Chromosome"/>
</dbReference>
<evidence type="ECO:0000256" key="1">
    <source>
        <dbReference type="SAM" id="MobiDB-lite"/>
    </source>
</evidence>
<evidence type="ECO:0000256" key="2">
    <source>
        <dbReference type="SAM" id="Phobius"/>
    </source>
</evidence>
<keyword evidence="4" id="KW-1185">Reference proteome</keyword>
<organism evidence="3 4">
    <name type="scientific">Rubripirellula lacrimiformis</name>
    <dbReference type="NCBI Taxonomy" id="1930273"/>
    <lineage>
        <taxon>Bacteria</taxon>
        <taxon>Pseudomonadati</taxon>
        <taxon>Planctomycetota</taxon>
        <taxon>Planctomycetia</taxon>
        <taxon>Pirellulales</taxon>
        <taxon>Pirellulaceae</taxon>
        <taxon>Rubripirellula</taxon>
    </lineage>
</organism>
<evidence type="ECO:0000313" key="3">
    <source>
        <dbReference type="EMBL" id="QDT02323.1"/>
    </source>
</evidence>
<dbReference type="AlphaFoldDB" id="A0A517N5C8"/>
<feature type="transmembrane region" description="Helical" evidence="2">
    <location>
        <begin position="95"/>
        <end position="114"/>
    </location>
</feature>
<feature type="compositionally biased region" description="Polar residues" evidence="1">
    <location>
        <begin position="1"/>
        <end position="12"/>
    </location>
</feature>
<accession>A0A517N5C8</accession>
<sequence>MTVDPSTDSVPSSGDAASENADKLNTVPQMRAETGFEEIEAVAPLRFSGYICLLLGILSASAMLGIGALVVPVIAIFFGAFALRPTGGGKAYGILPAKIGLVLAIGFGVCGYAMPWMKTATLGSQAKQYTRQYMEVIARDMDPLGIELGKSFNNRFSESMPLEDFYQEGSEGTQQTMDEFQQNGAHNAMRRLGPDADWQLDRPIRVYKQYGIDRAEVVWKSADTGDKVQFFMQYLIDGDDVAQWHVEVVQIYRERLVAESIL</sequence>